<gene>
    <name evidence="1" type="ORF">IFM89_014060</name>
</gene>
<proteinExistence type="predicted"/>
<feature type="non-terminal residue" evidence="1">
    <location>
        <position position="83"/>
    </location>
</feature>
<accession>A0A835HMU5</accession>
<keyword evidence="2" id="KW-1185">Reference proteome</keyword>
<sequence length="83" mass="9883">QEFYLTKRRGSMDTKTERRIQITDCIYRPYELDIPVTYPATAPELSMEKLTRCIEEERFASQFILNHYGRKTGMWNVLFSNAI</sequence>
<organism evidence="1 2">
    <name type="scientific">Coptis chinensis</name>
    <dbReference type="NCBI Taxonomy" id="261450"/>
    <lineage>
        <taxon>Eukaryota</taxon>
        <taxon>Viridiplantae</taxon>
        <taxon>Streptophyta</taxon>
        <taxon>Embryophyta</taxon>
        <taxon>Tracheophyta</taxon>
        <taxon>Spermatophyta</taxon>
        <taxon>Magnoliopsida</taxon>
        <taxon>Ranunculales</taxon>
        <taxon>Ranunculaceae</taxon>
        <taxon>Coptidoideae</taxon>
        <taxon>Coptis</taxon>
    </lineage>
</organism>
<dbReference type="AlphaFoldDB" id="A0A835HMU5"/>
<dbReference type="EMBL" id="JADFTS010000006">
    <property type="protein sequence ID" value="KAF9600933.1"/>
    <property type="molecule type" value="Genomic_DNA"/>
</dbReference>
<evidence type="ECO:0000313" key="2">
    <source>
        <dbReference type="Proteomes" id="UP000631114"/>
    </source>
</evidence>
<name>A0A835HMU5_9MAGN</name>
<comment type="caution">
    <text evidence="1">The sequence shown here is derived from an EMBL/GenBank/DDBJ whole genome shotgun (WGS) entry which is preliminary data.</text>
</comment>
<reference evidence="1 2" key="1">
    <citation type="submission" date="2020-10" db="EMBL/GenBank/DDBJ databases">
        <title>The Coptis chinensis genome and diversification of protoberbering-type alkaloids.</title>
        <authorList>
            <person name="Wang B."/>
            <person name="Shu S."/>
            <person name="Song C."/>
            <person name="Liu Y."/>
        </authorList>
    </citation>
    <scope>NUCLEOTIDE SEQUENCE [LARGE SCALE GENOMIC DNA]</scope>
    <source>
        <strain evidence="1">HL-2020</strain>
        <tissue evidence="1">Leaf</tissue>
    </source>
</reference>
<evidence type="ECO:0000313" key="1">
    <source>
        <dbReference type="EMBL" id="KAF9600933.1"/>
    </source>
</evidence>
<dbReference type="Proteomes" id="UP000631114">
    <property type="component" value="Unassembled WGS sequence"/>
</dbReference>
<protein>
    <submittedName>
        <fullName evidence="1">Uncharacterized protein</fullName>
    </submittedName>
</protein>